<protein>
    <submittedName>
        <fullName evidence="1">ABC transporter ATP-binding protein</fullName>
    </submittedName>
</protein>
<comment type="caution">
    <text evidence="1">The sequence shown here is derived from an EMBL/GenBank/DDBJ whole genome shotgun (WGS) entry which is preliminary data.</text>
</comment>
<organism evidence="1 2">
    <name type="scientific">Inconstantimicrobium mannanitabidum</name>
    <dbReference type="NCBI Taxonomy" id="1604901"/>
    <lineage>
        <taxon>Bacteria</taxon>
        <taxon>Bacillati</taxon>
        <taxon>Bacillota</taxon>
        <taxon>Clostridia</taxon>
        <taxon>Eubacteriales</taxon>
        <taxon>Clostridiaceae</taxon>
        <taxon>Inconstantimicrobium</taxon>
    </lineage>
</organism>
<evidence type="ECO:0000313" key="1">
    <source>
        <dbReference type="EMBL" id="GKX64793.1"/>
    </source>
</evidence>
<sequence length="585" mass="66850">MDRIRWIFSYINKYKFKFTFAMIIVLVCSAISMINPYLSGKLVDEVILHGKKNLLISILAMMIGITLVKSIVRYTYQMLFERISQDVIFEIRREMYDKLQELDLDYYNRTRTGDIMARMTGDMDAVRHFVSWVMYNILENATAFICAVLTMAVINIKLTLLMLLVTPFVGLSAYMMAKSSNPVFYKIREKFSRLNTVVQENISGNRVVKAFAKEDYEKVKFENENQGYMETNMELANVTKTYLPILNALANMFTIVMVLVGGILIINNELTMGELVTFNGLIWAINNPMNMVGFLINDVQRFLASSRKIKILISEETKIKNPEDGIKPERIKGSVEFKNVNFEYGYEPVLKDINFKVEQGQTVAIFGQTGAGKSTIINLIERFYDVTSGEVLIDGINIKKYDLEALRRSISISMQDVFLFSNTIEENISYGLPKMDEDKVSWAAEMADASDFIQRLSDSYETVVGERGVGLSGGQKQRITLARSIIKDPSILILDDTTSSLDVETEAMIQQNLNRVYKDTTCFIIAHRISSIKDADLILVLDDGRIVESGTHNELLKKKGHYYEVYQAQYGSYLSEEEEQREEVQ</sequence>
<keyword evidence="1" id="KW-0067">ATP-binding</keyword>
<keyword evidence="2" id="KW-1185">Reference proteome</keyword>
<proteinExistence type="predicted"/>
<accession>A0ACB5R6C8</accession>
<name>A0ACB5R6C8_9CLOT</name>
<evidence type="ECO:0000313" key="2">
    <source>
        <dbReference type="Proteomes" id="UP001058074"/>
    </source>
</evidence>
<dbReference type="EMBL" id="BROD01000001">
    <property type="protein sequence ID" value="GKX64793.1"/>
    <property type="molecule type" value="Genomic_DNA"/>
</dbReference>
<reference evidence="1" key="1">
    <citation type="journal article" date="2025" name="Int. J. Syst. Evol. Microbiol.">
        <title>Inconstantimicrobium mannanitabidum sp. nov., a novel member of the family Clostridiaceae isolated from anoxic soil under the treatment of reductive soil disinfestation.</title>
        <authorList>
            <person name="Ueki A."/>
            <person name="Tonouchi A."/>
            <person name="Honma S."/>
            <person name="Kaku N."/>
            <person name="Ueki K."/>
        </authorList>
    </citation>
    <scope>NUCLEOTIDE SEQUENCE</scope>
    <source>
        <strain evidence="1">TW13</strain>
    </source>
</reference>
<gene>
    <name evidence="1" type="ORF">rsdtw13_00510</name>
</gene>
<dbReference type="Proteomes" id="UP001058074">
    <property type="component" value="Unassembled WGS sequence"/>
</dbReference>
<keyword evidence="1" id="KW-0547">Nucleotide-binding</keyword>